<feature type="domain" description="HTH araC/xylS-type" evidence="4">
    <location>
        <begin position="150"/>
        <end position="248"/>
    </location>
</feature>
<evidence type="ECO:0000256" key="1">
    <source>
        <dbReference type="ARBA" id="ARBA00023015"/>
    </source>
</evidence>
<dbReference type="PROSITE" id="PS00041">
    <property type="entry name" value="HTH_ARAC_FAMILY_1"/>
    <property type="match status" value="1"/>
</dbReference>
<dbReference type="PROSITE" id="PS01124">
    <property type="entry name" value="HTH_ARAC_FAMILY_2"/>
    <property type="match status" value="1"/>
</dbReference>
<dbReference type="Pfam" id="PF07883">
    <property type="entry name" value="Cupin_2"/>
    <property type="match status" value="1"/>
</dbReference>
<dbReference type="EMBL" id="JAJBZT010000002">
    <property type="protein sequence ID" value="MCB6183077.1"/>
    <property type="molecule type" value="Genomic_DNA"/>
</dbReference>
<reference evidence="5" key="1">
    <citation type="submission" date="2021-10" db="EMBL/GenBank/DDBJ databases">
        <title>The complete genome sequence of Leeia sp. TBRC 13508.</title>
        <authorList>
            <person name="Charoenyingcharoen P."/>
            <person name="Yukphan P."/>
        </authorList>
    </citation>
    <scope>NUCLEOTIDE SEQUENCE</scope>
    <source>
        <strain evidence="5">TBRC 13508</strain>
    </source>
</reference>
<dbReference type="InterPro" id="IPR018060">
    <property type="entry name" value="HTH_AraC"/>
</dbReference>
<dbReference type="Proteomes" id="UP001165395">
    <property type="component" value="Unassembled WGS sequence"/>
</dbReference>
<accession>A0ABS8D4H0</accession>
<protein>
    <submittedName>
        <fullName evidence="5">AraC family transcriptional regulator</fullName>
    </submittedName>
</protein>
<comment type="caution">
    <text evidence="5">The sequence shown here is derived from an EMBL/GenBank/DDBJ whole genome shotgun (WGS) entry which is preliminary data.</text>
</comment>
<dbReference type="InterPro" id="IPR014710">
    <property type="entry name" value="RmlC-like_jellyroll"/>
</dbReference>
<dbReference type="InterPro" id="IPR013096">
    <property type="entry name" value="Cupin_2"/>
</dbReference>
<dbReference type="SUPFAM" id="SSF46689">
    <property type="entry name" value="Homeodomain-like"/>
    <property type="match status" value="2"/>
</dbReference>
<dbReference type="PANTHER" id="PTHR46796:SF10">
    <property type="entry name" value="TRANSCRIPTIONAL ACTIVATOR FEAR"/>
    <property type="match status" value="1"/>
</dbReference>
<dbReference type="RefSeq" id="WP_227179464.1">
    <property type="nucleotide sequence ID" value="NZ_JAJBZT010000002.1"/>
</dbReference>
<dbReference type="SUPFAM" id="SSF51182">
    <property type="entry name" value="RmlC-like cupins"/>
    <property type="match status" value="1"/>
</dbReference>
<sequence length="259" mass="29236">MARLAAKHSLQHPLVESRVYETEPDWHEHDYCQLLFGLSGQSEVEMGGQLFHTNAASAVIIPAGVRHDFLGDDENRQLVIDLPACTVAIPHRLLDKPFEFAIPNALGRLLQQTKATRSPQTNWALSVRVADQVVQLLGGKQNDATYFPVRQIDAYLRQHLATPLSTSQLSEQFGWKARRFHDLFCEAFGDTPQRYQHRLRLDFALSLLSKHTESLTDIANTLGYADQPAFTRHFSARFGTPPGKWRGALLSDIHHPHTN</sequence>
<proteinExistence type="predicted"/>
<evidence type="ECO:0000313" key="6">
    <source>
        <dbReference type="Proteomes" id="UP001165395"/>
    </source>
</evidence>
<name>A0ABS8D4H0_9NEIS</name>
<dbReference type="Pfam" id="PF12833">
    <property type="entry name" value="HTH_18"/>
    <property type="match status" value="1"/>
</dbReference>
<evidence type="ECO:0000313" key="5">
    <source>
        <dbReference type="EMBL" id="MCB6183077.1"/>
    </source>
</evidence>
<dbReference type="InterPro" id="IPR018062">
    <property type="entry name" value="HTH_AraC-typ_CS"/>
</dbReference>
<keyword evidence="1" id="KW-0805">Transcription regulation</keyword>
<dbReference type="InterPro" id="IPR050204">
    <property type="entry name" value="AraC_XylS_family_regulators"/>
</dbReference>
<dbReference type="SMART" id="SM00342">
    <property type="entry name" value="HTH_ARAC"/>
    <property type="match status" value="1"/>
</dbReference>
<dbReference type="InterPro" id="IPR009057">
    <property type="entry name" value="Homeodomain-like_sf"/>
</dbReference>
<dbReference type="Gene3D" id="2.60.120.10">
    <property type="entry name" value="Jelly Rolls"/>
    <property type="match status" value="1"/>
</dbReference>
<dbReference type="PANTHER" id="PTHR46796">
    <property type="entry name" value="HTH-TYPE TRANSCRIPTIONAL ACTIVATOR RHAS-RELATED"/>
    <property type="match status" value="1"/>
</dbReference>
<keyword evidence="2" id="KW-0238">DNA-binding</keyword>
<keyword evidence="6" id="KW-1185">Reference proteome</keyword>
<gene>
    <name evidence="5" type="ORF">LIN78_05880</name>
</gene>
<evidence type="ECO:0000256" key="2">
    <source>
        <dbReference type="ARBA" id="ARBA00023125"/>
    </source>
</evidence>
<evidence type="ECO:0000259" key="4">
    <source>
        <dbReference type="PROSITE" id="PS01124"/>
    </source>
</evidence>
<dbReference type="Gene3D" id="1.10.10.60">
    <property type="entry name" value="Homeodomain-like"/>
    <property type="match status" value="1"/>
</dbReference>
<organism evidence="5 6">
    <name type="scientific">Leeia speluncae</name>
    <dbReference type="NCBI Taxonomy" id="2884804"/>
    <lineage>
        <taxon>Bacteria</taxon>
        <taxon>Pseudomonadati</taxon>
        <taxon>Pseudomonadota</taxon>
        <taxon>Betaproteobacteria</taxon>
        <taxon>Neisseriales</taxon>
        <taxon>Leeiaceae</taxon>
        <taxon>Leeia</taxon>
    </lineage>
</organism>
<evidence type="ECO:0000256" key="3">
    <source>
        <dbReference type="ARBA" id="ARBA00023163"/>
    </source>
</evidence>
<dbReference type="InterPro" id="IPR011051">
    <property type="entry name" value="RmlC_Cupin_sf"/>
</dbReference>
<keyword evidence="3" id="KW-0804">Transcription</keyword>